<dbReference type="EMBL" id="JDST02000074">
    <property type="protein sequence ID" value="KFB75767.1"/>
    <property type="molecule type" value="Genomic_DNA"/>
</dbReference>
<name>A0A080M3A0_9PROT</name>
<evidence type="ECO:0000313" key="3">
    <source>
        <dbReference type="Proteomes" id="UP000021315"/>
    </source>
</evidence>
<sequence>MAVKGKAGRAALVETEGASVSGRQGIHCTPYTLRNRRRRGSRSLRLHARGE</sequence>
<evidence type="ECO:0000256" key="1">
    <source>
        <dbReference type="SAM" id="MobiDB-lite"/>
    </source>
</evidence>
<dbReference type="AlphaFoldDB" id="A0A080M3A0"/>
<dbReference type="Proteomes" id="UP000021315">
    <property type="component" value="Unassembled WGS sequence"/>
</dbReference>
<proteinExistence type="predicted"/>
<protein>
    <submittedName>
        <fullName evidence="2">Uncharacterized protein</fullName>
    </submittedName>
</protein>
<accession>A0A080M3A0</accession>
<reference evidence="2" key="1">
    <citation type="submission" date="2014-02" db="EMBL/GenBank/DDBJ databases">
        <title>Expanding our view of genomic diversity in Candidatus Accumulibacter clades.</title>
        <authorList>
            <person name="Skennerton C.T."/>
            <person name="Barr J.J."/>
            <person name="Slater F.R."/>
            <person name="Bond P.L."/>
            <person name="Tyson G.W."/>
        </authorList>
    </citation>
    <scope>NUCLEOTIDE SEQUENCE [LARGE SCALE GENOMIC DNA]</scope>
</reference>
<comment type="caution">
    <text evidence="2">The sequence shown here is derived from an EMBL/GenBank/DDBJ whole genome shotgun (WGS) entry which is preliminary data.</text>
</comment>
<dbReference type="STRING" id="1453999.AW06_003148"/>
<feature type="compositionally biased region" description="Basic residues" evidence="1">
    <location>
        <begin position="34"/>
        <end position="51"/>
    </location>
</feature>
<gene>
    <name evidence="2" type="ORF">AW06_003148</name>
</gene>
<evidence type="ECO:0000313" key="2">
    <source>
        <dbReference type="EMBL" id="KFB75767.1"/>
    </source>
</evidence>
<organism evidence="2 3">
    <name type="scientific">Candidatus Accumulibacter cognatus</name>
    <dbReference type="NCBI Taxonomy" id="2954383"/>
    <lineage>
        <taxon>Bacteria</taxon>
        <taxon>Pseudomonadati</taxon>
        <taxon>Pseudomonadota</taxon>
        <taxon>Betaproteobacteria</taxon>
        <taxon>Candidatus Accumulibacter</taxon>
    </lineage>
</organism>
<feature type="region of interest" description="Disordered" evidence="1">
    <location>
        <begin position="1"/>
        <end position="51"/>
    </location>
</feature>
<keyword evidence="3" id="KW-1185">Reference proteome</keyword>